<reference evidence="4" key="2">
    <citation type="submission" date="2023-06" db="EMBL/GenBank/DDBJ databases">
        <authorList>
            <consortium name="Lawrence Berkeley National Laboratory"/>
            <person name="Haridas S."/>
            <person name="Hensen N."/>
            <person name="Bonometti L."/>
            <person name="Westerberg I."/>
            <person name="Brannstrom I.O."/>
            <person name="Guillou S."/>
            <person name="Cros-Aarteil S."/>
            <person name="Calhoun S."/>
            <person name="Kuo A."/>
            <person name="Mondo S."/>
            <person name="Pangilinan J."/>
            <person name="Riley R."/>
            <person name="Labutti K."/>
            <person name="Andreopoulos B."/>
            <person name="Lipzen A."/>
            <person name="Chen C."/>
            <person name="Yanf M."/>
            <person name="Daum C."/>
            <person name="Ng V."/>
            <person name="Clum A."/>
            <person name="Steindorff A."/>
            <person name="Ohm R."/>
            <person name="Martin F."/>
            <person name="Silar P."/>
            <person name="Natvig D."/>
            <person name="Lalanne C."/>
            <person name="Gautier V."/>
            <person name="Ament-Velasquez S.L."/>
            <person name="Kruys A."/>
            <person name="Hutchinson M.I."/>
            <person name="Powell A.J."/>
            <person name="Barry K."/>
            <person name="Miller A.N."/>
            <person name="Grigoriev I.V."/>
            <person name="Debuchy R."/>
            <person name="Gladieux P."/>
            <person name="Thoren M.H."/>
            <person name="Johannesson H."/>
        </authorList>
    </citation>
    <scope>NUCLEOTIDE SEQUENCE</scope>
    <source>
        <strain evidence="4">CBS 118394</strain>
    </source>
</reference>
<organism evidence="4 5">
    <name type="scientific">Apodospora peruviana</name>
    <dbReference type="NCBI Taxonomy" id="516989"/>
    <lineage>
        <taxon>Eukaryota</taxon>
        <taxon>Fungi</taxon>
        <taxon>Dikarya</taxon>
        <taxon>Ascomycota</taxon>
        <taxon>Pezizomycotina</taxon>
        <taxon>Sordariomycetes</taxon>
        <taxon>Sordariomycetidae</taxon>
        <taxon>Sordariales</taxon>
        <taxon>Lasiosphaeriaceae</taxon>
        <taxon>Apodospora</taxon>
    </lineage>
</organism>
<dbReference type="InterPro" id="IPR047122">
    <property type="entry name" value="Trans-enoyl_RdTase-like"/>
</dbReference>
<evidence type="ECO:0000259" key="3">
    <source>
        <dbReference type="SMART" id="SM00829"/>
    </source>
</evidence>
<dbReference type="SUPFAM" id="SSF50129">
    <property type="entry name" value="GroES-like"/>
    <property type="match status" value="1"/>
</dbReference>
<dbReference type="PANTHER" id="PTHR45348:SF2">
    <property type="entry name" value="ZINC-TYPE ALCOHOL DEHYDROGENASE-LIKE PROTEIN C2E1P3.01"/>
    <property type="match status" value="1"/>
</dbReference>
<dbReference type="Proteomes" id="UP001283341">
    <property type="component" value="Unassembled WGS sequence"/>
</dbReference>
<dbReference type="Gene3D" id="3.90.180.10">
    <property type="entry name" value="Medium-chain alcohol dehydrogenases, catalytic domain"/>
    <property type="match status" value="2"/>
</dbReference>
<evidence type="ECO:0000256" key="2">
    <source>
        <dbReference type="ARBA" id="ARBA00023002"/>
    </source>
</evidence>
<dbReference type="PANTHER" id="PTHR45348">
    <property type="entry name" value="HYPOTHETICAL OXIDOREDUCTASE (EUROFUNG)"/>
    <property type="match status" value="1"/>
</dbReference>
<proteinExistence type="inferred from homology"/>
<name>A0AAE0HS84_9PEZI</name>
<dbReference type="Pfam" id="PF08240">
    <property type="entry name" value="ADH_N"/>
    <property type="match status" value="1"/>
</dbReference>
<comment type="similarity">
    <text evidence="1">Belongs to the zinc-containing alcohol dehydrogenase family.</text>
</comment>
<dbReference type="SUPFAM" id="SSF51735">
    <property type="entry name" value="NAD(P)-binding Rossmann-fold domains"/>
    <property type="match status" value="1"/>
</dbReference>
<feature type="domain" description="Enoyl reductase (ER)" evidence="3">
    <location>
        <begin position="11"/>
        <end position="327"/>
    </location>
</feature>
<keyword evidence="5" id="KW-1185">Reference proteome</keyword>
<dbReference type="InterPro" id="IPR036291">
    <property type="entry name" value="NAD(P)-bd_dom_sf"/>
</dbReference>
<comment type="caution">
    <text evidence="4">The sequence shown here is derived from an EMBL/GenBank/DDBJ whole genome shotgun (WGS) entry which is preliminary data.</text>
</comment>
<accession>A0AAE0HS84</accession>
<evidence type="ECO:0000313" key="4">
    <source>
        <dbReference type="EMBL" id="KAK3311934.1"/>
    </source>
</evidence>
<dbReference type="InterPro" id="IPR013154">
    <property type="entry name" value="ADH-like_N"/>
</dbReference>
<dbReference type="AlphaFoldDB" id="A0AAE0HS84"/>
<dbReference type="InterPro" id="IPR020843">
    <property type="entry name" value="ER"/>
</dbReference>
<dbReference type="EMBL" id="JAUEDM010000011">
    <property type="protein sequence ID" value="KAK3311934.1"/>
    <property type="molecule type" value="Genomic_DNA"/>
</dbReference>
<evidence type="ECO:0000313" key="5">
    <source>
        <dbReference type="Proteomes" id="UP001283341"/>
    </source>
</evidence>
<dbReference type="InterPro" id="IPR011032">
    <property type="entry name" value="GroES-like_sf"/>
</dbReference>
<evidence type="ECO:0000256" key="1">
    <source>
        <dbReference type="ARBA" id="ARBA00008072"/>
    </source>
</evidence>
<sequence>MNTQYIVAEKGSALTPTATAIPITTSPTDVLIRLKAIAINPADCKMIDHGHRVTSSGPVVAGLDGAGVVEAVGTGVTRFSVGDEVFAQFPAPEVVSFQDFAVVHESMVAKKPATWSFEDAASLPVCYLTALLSLGIGIKMPIPFIKDGPTFGLKPSSVLVLGASSASLSPNLPHLGDQFPTHHGHLVDTLGVDAAFDRSSSSLVSDVRQATPCSRGVDAIIDVVGAGRTQKDIFDAFDSASAKRYAQVWTGDAETEVPDGVESTLFRVRDLPQLSGARDVLWALERLLEEGKYKLPLPVRIVGRGFQGLEKGLELMRHGVSGEKLVVTMD</sequence>
<dbReference type="CDD" id="cd08249">
    <property type="entry name" value="enoyl_reductase_like"/>
    <property type="match status" value="1"/>
</dbReference>
<gene>
    <name evidence="4" type="ORF">B0H66DRAFT_571286</name>
</gene>
<keyword evidence="2" id="KW-0560">Oxidoreductase</keyword>
<dbReference type="GO" id="GO:0016651">
    <property type="term" value="F:oxidoreductase activity, acting on NAD(P)H"/>
    <property type="evidence" value="ECO:0007669"/>
    <property type="project" value="InterPro"/>
</dbReference>
<reference evidence="4" key="1">
    <citation type="journal article" date="2023" name="Mol. Phylogenet. Evol.">
        <title>Genome-scale phylogeny and comparative genomics of the fungal order Sordariales.</title>
        <authorList>
            <person name="Hensen N."/>
            <person name="Bonometti L."/>
            <person name="Westerberg I."/>
            <person name="Brannstrom I.O."/>
            <person name="Guillou S."/>
            <person name="Cros-Aarteil S."/>
            <person name="Calhoun S."/>
            <person name="Haridas S."/>
            <person name="Kuo A."/>
            <person name="Mondo S."/>
            <person name="Pangilinan J."/>
            <person name="Riley R."/>
            <person name="LaButti K."/>
            <person name="Andreopoulos B."/>
            <person name="Lipzen A."/>
            <person name="Chen C."/>
            <person name="Yan M."/>
            <person name="Daum C."/>
            <person name="Ng V."/>
            <person name="Clum A."/>
            <person name="Steindorff A."/>
            <person name="Ohm R.A."/>
            <person name="Martin F."/>
            <person name="Silar P."/>
            <person name="Natvig D.O."/>
            <person name="Lalanne C."/>
            <person name="Gautier V."/>
            <person name="Ament-Velasquez S.L."/>
            <person name="Kruys A."/>
            <person name="Hutchinson M.I."/>
            <person name="Powell A.J."/>
            <person name="Barry K."/>
            <person name="Miller A.N."/>
            <person name="Grigoriev I.V."/>
            <person name="Debuchy R."/>
            <person name="Gladieux P."/>
            <person name="Hiltunen Thoren M."/>
            <person name="Johannesson H."/>
        </authorList>
    </citation>
    <scope>NUCLEOTIDE SEQUENCE</scope>
    <source>
        <strain evidence="4">CBS 118394</strain>
    </source>
</reference>
<dbReference type="Gene3D" id="3.40.50.720">
    <property type="entry name" value="NAD(P)-binding Rossmann-like Domain"/>
    <property type="match status" value="1"/>
</dbReference>
<dbReference type="SMART" id="SM00829">
    <property type="entry name" value="PKS_ER"/>
    <property type="match status" value="1"/>
</dbReference>
<protein>
    <submittedName>
        <fullName evidence="4">Chaperonin 10-like protein</fullName>
    </submittedName>
</protein>